<evidence type="ECO:0000256" key="2">
    <source>
        <dbReference type="ARBA" id="ARBA00004541"/>
    </source>
</evidence>
<keyword evidence="5" id="KW-0968">Cytoplasmic vesicle</keyword>
<dbReference type="PANTHER" id="PTHR13364">
    <property type="entry name" value="DEFECTIVE SPERMATOGENESIS PROTEIN 39"/>
    <property type="match status" value="1"/>
</dbReference>
<keyword evidence="4" id="KW-0967">Endosome</keyword>
<dbReference type="GO" id="GO:0006886">
    <property type="term" value="P:intracellular protein transport"/>
    <property type="evidence" value="ECO:0007669"/>
    <property type="project" value="TreeGrafter"/>
</dbReference>
<name>A0A2H8TNR0_9HEMI</name>
<dbReference type="AlphaFoldDB" id="A0A2H8TNR0"/>
<dbReference type="GO" id="GO:0005770">
    <property type="term" value="C:late endosome"/>
    <property type="evidence" value="ECO:0007669"/>
    <property type="project" value="UniProtKB-SubCell"/>
</dbReference>
<dbReference type="PANTHER" id="PTHR13364:SF6">
    <property type="entry name" value="SPERMATOGENESIS-DEFECTIVE PROTEIN 39 HOMOLOG"/>
    <property type="match status" value="1"/>
</dbReference>
<dbReference type="OrthoDB" id="9977282at2759"/>
<gene>
    <name evidence="6" type="primary">SPE39_1</name>
</gene>
<organism evidence="6">
    <name type="scientific">Melanaphis sacchari</name>
    <dbReference type="NCBI Taxonomy" id="742174"/>
    <lineage>
        <taxon>Eukaryota</taxon>
        <taxon>Metazoa</taxon>
        <taxon>Ecdysozoa</taxon>
        <taxon>Arthropoda</taxon>
        <taxon>Hexapoda</taxon>
        <taxon>Insecta</taxon>
        <taxon>Pterygota</taxon>
        <taxon>Neoptera</taxon>
        <taxon>Paraneoptera</taxon>
        <taxon>Hemiptera</taxon>
        <taxon>Sternorrhyncha</taxon>
        <taxon>Aphidomorpha</taxon>
        <taxon>Aphidoidea</taxon>
        <taxon>Aphididae</taxon>
        <taxon>Aphidini</taxon>
        <taxon>Melanaphis</taxon>
    </lineage>
</organism>
<dbReference type="InterPro" id="IPR040057">
    <property type="entry name" value="Spe-39"/>
</dbReference>
<evidence type="ECO:0000256" key="4">
    <source>
        <dbReference type="ARBA" id="ARBA00022753"/>
    </source>
</evidence>
<protein>
    <submittedName>
        <fullName evidence="6">Spermatogenesis-defective protein 39</fullName>
    </submittedName>
</protein>
<evidence type="ECO:0000256" key="1">
    <source>
        <dbReference type="ARBA" id="ARBA00004412"/>
    </source>
</evidence>
<evidence type="ECO:0000256" key="5">
    <source>
        <dbReference type="ARBA" id="ARBA00023329"/>
    </source>
</evidence>
<dbReference type="GO" id="GO:0007034">
    <property type="term" value="P:vacuolar transport"/>
    <property type="evidence" value="ECO:0007669"/>
    <property type="project" value="TreeGrafter"/>
</dbReference>
<proteinExistence type="predicted"/>
<dbReference type="EMBL" id="GFXV01003854">
    <property type="protein sequence ID" value="MBW15659.1"/>
    <property type="molecule type" value="Transcribed_RNA"/>
</dbReference>
<comment type="subcellular location">
    <subcellularLocation>
        <location evidence="2">Cytoplasmic vesicle</location>
    </subcellularLocation>
    <subcellularLocation>
        <location evidence="1">Early endosome</location>
    </subcellularLocation>
    <subcellularLocation>
        <location evidence="3">Late endosome</location>
    </subcellularLocation>
</comment>
<reference evidence="6" key="1">
    <citation type="submission" date="2017-10" db="EMBL/GenBank/DDBJ databases">
        <title>Transcriptome Assembly of Sugarcane Aphid Adults.</title>
        <authorList>
            <person name="Scully E.D."/>
            <person name="Palmer N.A."/>
            <person name="Geib S.M."/>
            <person name="Sarath G."/>
            <person name="Sattler S.E."/>
        </authorList>
    </citation>
    <scope>NUCLEOTIDE SEQUENCE</scope>
    <source>
        <tissue evidence="6">Whole body</tissue>
    </source>
</reference>
<accession>A0A2H8TNR0</accession>
<evidence type="ECO:0000313" key="6">
    <source>
        <dbReference type="EMBL" id="MBW15659.1"/>
    </source>
</evidence>
<dbReference type="GO" id="GO:0005769">
    <property type="term" value="C:early endosome"/>
    <property type="evidence" value="ECO:0007669"/>
    <property type="project" value="UniProtKB-SubCell"/>
</dbReference>
<evidence type="ECO:0000256" key="3">
    <source>
        <dbReference type="ARBA" id="ARBA00004603"/>
    </source>
</evidence>
<sequence>MMLFKFGCRNPQNCLQRFNVCVNLADEQYDKQIILQLIHLVGKSAQFMSVVSLVSDKCKEQQNIQSCRLLANEFNLSTKQLEATLLITFCQLQNWILVDDMLLNKNWLGKDKLALSLPIGETVKLLHNNGAPSSSLTRYIKIIKDSDERLELAKKFNCHHIIIDDFASKKDRRGLLVYKTTLQKQSESYCYADVILKSPNTKWKN</sequence>